<dbReference type="Proteomes" id="UP000263900">
    <property type="component" value="Chromosome"/>
</dbReference>
<keyword evidence="3" id="KW-0813">Transport</keyword>
<evidence type="ECO:0000256" key="3">
    <source>
        <dbReference type="ARBA" id="ARBA00022448"/>
    </source>
</evidence>
<dbReference type="PANTHER" id="PTHR30026">
    <property type="entry name" value="OUTER MEMBRANE PROTEIN TOLC"/>
    <property type="match status" value="1"/>
</dbReference>
<keyword evidence="7" id="KW-0998">Cell outer membrane</keyword>
<accession>A0A3B7MXU8</accession>
<dbReference type="AlphaFoldDB" id="A0A3B7MXU8"/>
<keyword evidence="4" id="KW-1134">Transmembrane beta strand</keyword>
<organism evidence="9 10">
    <name type="scientific">Paraflavitalea soli</name>
    <dbReference type="NCBI Taxonomy" id="2315862"/>
    <lineage>
        <taxon>Bacteria</taxon>
        <taxon>Pseudomonadati</taxon>
        <taxon>Bacteroidota</taxon>
        <taxon>Chitinophagia</taxon>
        <taxon>Chitinophagales</taxon>
        <taxon>Chitinophagaceae</taxon>
        <taxon>Paraflavitalea</taxon>
    </lineage>
</organism>
<keyword evidence="6" id="KW-0472">Membrane</keyword>
<feature type="signal peptide" evidence="8">
    <location>
        <begin position="1"/>
        <end position="24"/>
    </location>
</feature>
<dbReference type="PANTHER" id="PTHR30026:SF20">
    <property type="entry name" value="OUTER MEMBRANE PROTEIN TOLC"/>
    <property type="match status" value="1"/>
</dbReference>
<dbReference type="GO" id="GO:0015288">
    <property type="term" value="F:porin activity"/>
    <property type="evidence" value="ECO:0007669"/>
    <property type="project" value="TreeGrafter"/>
</dbReference>
<evidence type="ECO:0000313" key="10">
    <source>
        <dbReference type="Proteomes" id="UP000263900"/>
    </source>
</evidence>
<protein>
    <submittedName>
        <fullName evidence="9">TolC family protein</fullName>
    </submittedName>
</protein>
<dbReference type="InterPro" id="IPR003423">
    <property type="entry name" value="OMP_efflux"/>
</dbReference>
<evidence type="ECO:0000256" key="4">
    <source>
        <dbReference type="ARBA" id="ARBA00022452"/>
    </source>
</evidence>
<dbReference type="InterPro" id="IPR051906">
    <property type="entry name" value="TolC-like"/>
</dbReference>
<gene>
    <name evidence="9" type="ORF">D3H65_29455</name>
</gene>
<feature type="chain" id="PRO_5017566121" evidence="8">
    <location>
        <begin position="25"/>
        <end position="466"/>
    </location>
</feature>
<dbReference type="Gene3D" id="1.20.1600.10">
    <property type="entry name" value="Outer membrane efflux proteins (OEP)"/>
    <property type="match status" value="1"/>
</dbReference>
<keyword evidence="5" id="KW-0812">Transmembrane</keyword>
<dbReference type="EMBL" id="CP032157">
    <property type="protein sequence ID" value="AXY77866.1"/>
    <property type="molecule type" value="Genomic_DNA"/>
</dbReference>
<evidence type="ECO:0000256" key="7">
    <source>
        <dbReference type="ARBA" id="ARBA00023237"/>
    </source>
</evidence>
<sequence>MSKNHPVHLLGLICIALGAQVAEAQVLTLKEAVQTGLHNYSAIKAKVNYVNASKATVKQSEKEYLPDLGISFQHDYGTVNGTTGPSYALRGISNAASSGAPLSEQNWHAAFGALYLTNVNWDFFSFGRAKEKIRTAQAAVSRDESDLVQEQFQHEIRVSAAYMNLLAAQRLTQSWQNNLDRAIALQGIVTTRVKNGLNAGVDSSLANAEVSSARIVLTRARDYEQEQANQLAILMGVPAQTFSLDTLFVARIPAALYDSGSRRQQHPLLAFYQRRIDLSNEQAKYFRTFSYPTFSLFGVFQGRGSGFDYDYGVQGMNHYKQDYLSGINPNRYNYLLGVGMVWNLTSPLRVQQQVNAQKFISQALKDEYDLTDQRLKAQLALADNKIKNALDNYREVPVQIKAASDAFLQKSVLYTNGLTNMVDVTQALYTLNRAETDRAITYNNVWQALLLKAAASGDFALFFNEF</sequence>
<reference evidence="9 10" key="1">
    <citation type="submission" date="2018-09" db="EMBL/GenBank/DDBJ databases">
        <title>Genome sequencing of strain 6GH32-13.</title>
        <authorList>
            <person name="Weon H.-Y."/>
            <person name="Heo J."/>
            <person name="Kwon S.-W."/>
        </authorList>
    </citation>
    <scope>NUCLEOTIDE SEQUENCE [LARGE SCALE GENOMIC DNA]</scope>
    <source>
        <strain evidence="9 10">5GH32-13</strain>
    </source>
</reference>
<dbReference type="RefSeq" id="WP_119053739.1">
    <property type="nucleotide sequence ID" value="NZ_CP032157.1"/>
</dbReference>
<evidence type="ECO:0000256" key="5">
    <source>
        <dbReference type="ARBA" id="ARBA00022692"/>
    </source>
</evidence>
<keyword evidence="8" id="KW-0732">Signal</keyword>
<name>A0A3B7MXU8_9BACT</name>
<dbReference type="SUPFAM" id="SSF56954">
    <property type="entry name" value="Outer membrane efflux proteins (OEP)"/>
    <property type="match status" value="1"/>
</dbReference>
<dbReference type="GO" id="GO:1990281">
    <property type="term" value="C:efflux pump complex"/>
    <property type="evidence" value="ECO:0007669"/>
    <property type="project" value="TreeGrafter"/>
</dbReference>
<dbReference type="Pfam" id="PF02321">
    <property type="entry name" value="OEP"/>
    <property type="match status" value="1"/>
</dbReference>
<evidence type="ECO:0000313" key="9">
    <source>
        <dbReference type="EMBL" id="AXY77866.1"/>
    </source>
</evidence>
<keyword evidence="10" id="KW-1185">Reference proteome</keyword>
<comment type="similarity">
    <text evidence="2">Belongs to the outer membrane factor (OMF) (TC 1.B.17) family.</text>
</comment>
<comment type="subcellular location">
    <subcellularLocation>
        <location evidence="1">Cell outer membrane</location>
    </subcellularLocation>
</comment>
<evidence type="ECO:0000256" key="2">
    <source>
        <dbReference type="ARBA" id="ARBA00007613"/>
    </source>
</evidence>
<dbReference type="GO" id="GO:0015562">
    <property type="term" value="F:efflux transmembrane transporter activity"/>
    <property type="evidence" value="ECO:0007669"/>
    <property type="project" value="InterPro"/>
</dbReference>
<evidence type="ECO:0000256" key="6">
    <source>
        <dbReference type="ARBA" id="ARBA00023136"/>
    </source>
</evidence>
<evidence type="ECO:0000256" key="1">
    <source>
        <dbReference type="ARBA" id="ARBA00004442"/>
    </source>
</evidence>
<evidence type="ECO:0000256" key="8">
    <source>
        <dbReference type="SAM" id="SignalP"/>
    </source>
</evidence>
<dbReference type="KEGG" id="pseg:D3H65_29455"/>
<dbReference type="OrthoDB" id="654853at2"/>
<proteinExistence type="inferred from homology"/>
<dbReference type="GO" id="GO:0009279">
    <property type="term" value="C:cell outer membrane"/>
    <property type="evidence" value="ECO:0007669"/>
    <property type="project" value="UniProtKB-SubCell"/>
</dbReference>